<feature type="transmembrane region" description="Helical" evidence="6">
    <location>
        <begin position="108"/>
        <end position="127"/>
    </location>
</feature>
<keyword evidence="7" id="KW-0131">Cell cycle</keyword>
<feature type="transmembrane region" description="Helical" evidence="6">
    <location>
        <begin position="76"/>
        <end position="96"/>
    </location>
</feature>
<evidence type="ECO:0000313" key="8">
    <source>
        <dbReference type="Proteomes" id="UP001231362"/>
    </source>
</evidence>
<organism evidence="7 8">
    <name type="scientific">Anoxybacillus andreesenii</name>
    <dbReference type="NCBI Taxonomy" id="1325932"/>
    <lineage>
        <taxon>Bacteria</taxon>
        <taxon>Bacillati</taxon>
        <taxon>Bacillota</taxon>
        <taxon>Bacilli</taxon>
        <taxon>Bacillales</taxon>
        <taxon>Anoxybacillaceae</taxon>
        <taxon>Anoxybacillus</taxon>
    </lineage>
</organism>
<keyword evidence="7" id="KW-0132">Cell division</keyword>
<dbReference type="EMBL" id="JAUSTU010000014">
    <property type="protein sequence ID" value="MDQ0156686.1"/>
    <property type="molecule type" value="Genomic_DNA"/>
</dbReference>
<keyword evidence="3" id="KW-0133">Cell shape</keyword>
<evidence type="ECO:0000256" key="1">
    <source>
        <dbReference type="ARBA" id="ARBA00004141"/>
    </source>
</evidence>
<feature type="transmembrane region" description="Helical" evidence="6">
    <location>
        <begin position="162"/>
        <end position="186"/>
    </location>
</feature>
<accession>A0ABT9V6W1</accession>
<keyword evidence="2 6" id="KW-0812">Transmembrane</keyword>
<reference evidence="7 8" key="1">
    <citation type="submission" date="2023-07" db="EMBL/GenBank/DDBJ databases">
        <title>Genomic Encyclopedia of Type Strains, Phase IV (KMG-IV): sequencing the most valuable type-strain genomes for metagenomic binning, comparative biology and taxonomic classification.</title>
        <authorList>
            <person name="Goeker M."/>
        </authorList>
    </citation>
    <scope>NUCLEOTIDE SEQUENCE [LARGE SCALE GENOMIC DNA]</scope>
    <source>
        <strain evidence="7 8">DSM 23948</strain>
    </source>
</reference>
<dbReference type="NCBIfam" id="NF038403">
    <property type="entry name" value="perm_prefix_1"/>
    <property type="match status" value="1"/>
</dbReference>
<feature type="transmembrane region" description="Helical" evidence="6">
    <location>
        <begin position="380"/>
        <end position="407"/>
    </location>
</feature>
<evidence type="ECO:0000256" key="4">
    <source>
        <dbReference type="ARBA" id="ARBA00022989"/>
    </source>
</evidence>
<dbReference type="Proteomes" id="UP001231362">
    <property type="component" value="Unassembled WGS sequence"/>
</dbReference>
<evidence type="ECO:0000256" key="2">
    <source>
        <dbReference type="ARBA" id="ARBA00022692"/>
    </source>
</evidence>
<dbReference type="InterPro" id="IPR001182">
    <property type="entry name" value="FtsW/RodA"/>
</dbReference>
<feature type="transmembrane region" description="Helical" evidence="6">
    <location>
        <begin position="262"/>
        <end position="281"/>
    </location>
</feature>
<name>A0ABT9V6W1_9BACL</name>
<keyword evidence="4 6" id="KW-1133">Transmembrane helix</keyword>
<keyword evidence="8" id="KW-1185">Reference proteome</keyword>
<dbReference type="Pfam" id="PF01098">
    <property type="entry name" value="FTSW_RODA_SPOVE"/>
    <property type="match status" value="1"/>
</dbReference>
<feature type="transmembrane region" description="Helical" evidence="6">
    <location>
        <begin position="133"/>
        <end position="150"/>
    </location>
</feature>
<dbReference type="InterPro" id="IPR047928">
    <property type="entry name" value="Perm_prefix_1"/>
</dbReference>
<evidence type="ECO:0000256" key="5">
    <source>
        <dbReference type="ARBA" id="ARBA00023136"/>
    </source>
</evidence>
<protein>
    <submittedName>
        <fullName evidence="7">Cell division protein FtsW (Lipid II flippase)</fullName>
    </submittedName>
</protein>
<keyword evidence="5 6" id="KW-0472">Membrane</keyword>
<feature type="transmembrane region" description="Helical" evidence="6">
    <location>
        <begin position="413"/>
        <end position="435"/>
    </location>
</feature>
<dbReference type="PANTHER" id="PTHR30474">
    <property type="entry name" value="CELL CYCLE PROTEIN"/>
    <property type="match status" value="1"/>
</dbReference>
<dbReference type="RefSeq" id="WP_307151188.1">
    <property type="nucleotide sequence ID" value="NZ_JAUSTU010000014.1"/>
</dbReference>
<proteinExistence type="predicted"/>
<comment type="caution">
    <text evidence="7">The sequence shown here is derived from an EMBL/GenBank/DDBJ whole genome shotgun (WGS) entry which is preliminary data.</text>
</comment>
<gene>
    <name evidence="7" type="ORF">J2S07_003007</name>
</gene>
<evidence type="ECO:0000256" key="6">
    <source>
        <dbReference type="SAM" id="Phobius"/>
    </source>
</evidence>
<comment type="subcellular location">
    <subcellularLocation>
        <location evidence="1">Membrane</location>
        <topology evidence="1">Multi-pass membrane protein</topology>
    </subcellularLocation>
</comment>
<evidence type="ECO:0000256" key="3">
    <source>
        <dbReference type="ARBA" id="ARBA00022960"/>
    </source>
</evidence>
<sequence>MPIQAYIKEVLSHIRSKEARGFVKLELENHLQAAKADAIKKGKAEDEAEAIAIKQMGDSTLLGQKMNRLHKPKIDWFTVAGFAVLIGFSMLPLIYLQDSYQMDLVMRKTIFSIMGIVILLACMFFDYRKFLKFGYGFYGIGIIFLLVLNFSPFSLMINGRPFLHIATFTIEASSTLPIFLLAWAGILSKIRRDIWLKIGLEVPGTEKSVRVNLSHSWWKLVLLYVLSVLLLLPAANLFLVLLYTVLIVVMTWFSPLQKREKYLFTGMIGSLAVVSAVFTAMKKPYMLVRFKAFLNPDEYTHTYGYLGTKAKEYMGNAGWFGQALPKEGFKISEAHTDFIFVTTTYGFGWLLAGILVLLLVGLSVRMILNLKSFHDPYGKLLTVGAVTLYTLSFSWSILMSIGVLPFVGVSLPFFSYGLMPTVLHSFLIGIVLSVYRRKDLISLIN</sequence>
<dbReference type="PANTHER" id="PTHR30474:SF1">
    <property type="entry name" value="PEPTIDOGLYCAN GLYCOSYLTRANSFERASE MRDB"/>
    <property type="match status" value="1"/>
</dbReference>
<feature type="transmembrane region" description="Helical" evidence="6">
    <location>
        <begin position="347"/>
        <end position="368"/>
    </location>
</feature>
<dbReference type="GO" id="GO:0051301">
    <property type="term" value="P:cell division"/>
    <property type="evidence" value="ECO:0007669"/>
    <property type="project" value="UniProtKB-KW"/>
</dbReference>
<evidence type="ECO:0000313" key="7">
    <source>
        <dbReference type="EMBL" id="MDQ0156686.1"/>
    </source>
</evidence>
<feature type="transmembrane region" description="Helical" evidence="6">
    <location>
        <begin position="221"/>
        <end position="250"/>
    </location>
</feature>